<accession>A0ABP8CIB0</accession>
<evidence type="ECO:0000256" key="4">
    <source>
        <dbReference type="ARBA" id="ARBA00023008"/>
    </source>
</evidence>
<name>A0ABP8CIB0_9ACTN</name>
<dbReference type="InterPro" id="IPR007348">
    <property type="entry name" value="CopC_dom"/>
</dbReference>
<comment type="caution">
    <text evidence="9">The sequence shown here is derived from an EMBL/GenBank/DDBJ whole genome shotgun (WGS) entry which is preliminary data.</text>
</comment>
<feature type="compositionally biased region" description="Low complexity" evidence="5">
    <location>
        <begin position="125"/>
        <end position="142"/>
    </location>
</feature>
<keyword evidence="2" id="KW-0479">Metal-binding</keyword>
<dbReference type="Pfam" id="PF04234">
    <property type="entry name" value="CopC"/>
    <property type="match status" value="1"/>
</dbReference>
<reference evidence="10" key="1">
    <citation type="journal article" date="2019" name="Int. J. Syst. Evol. Microbiol.">
        <title>The Global Catalogue of Microorganisms (GCM) 10K type strain sequencing project: providing services to taxonomists for standard genome sequencing and annotation.</title>
        <authorList>
            <consortium name="The Broad Institute Genomics Platform"/>
            <consortium name="The Broad Institute Genome Sequencing Center for Infectious Disease"/>
            <person name="Wu L."/>
            <person name="Ma J."/>
        </authorList>
    </citation>
    <scope>NUCLEOTIDE SEQUENCE [LARGE SCALE GENOMIC DNA]</scope>
    <source>
        <strain evidence="10">JCM 17440</strain>
    </source>
</reference>
<evidence type="ECO:0000256" key="2">
    <source>
        <dbReference type="ARBA" id="ARBA00022723"/>
    </source>
</evidence>
<comment type="subcellular location">
    <subcellularLocation>
        <location evidence="1">Cell envelope</location>
    </subcellularLocation>
</comment>
<keyword evidence="4" id="KW-0186">Copper</keyword>
<evidence type="ECO:0000256" key="3">
    <source>
        <dbReference type="ARBA" id="ARBA00022729"/>
    </source>
</evidence>
<feature type="domain" description="CopC" evidence="8">
    <location>
        <begin position="29"/>
        <end position="119"/>
    </location>
</feature>
<keyword evidence="6" id="KW-0812">Transmembrane</keyword>
<dbReference type="PANTHER" id="PTHR34820:SF4">
    <property type="entry name" value="INNER MEMBRANE PROTEIN YEBZ"/>
    <property type="match status" value="1"/>
</dbReference>
<dbReference type="SUPFAM" id="SSF81296">
    <property type="entry name" value="E set domains"/>
    <property type="match status" value="1"/>
</dbReference>
<evidence type="ECO:0000256" key="1">
    <source>
        <dbReference type="ARBA" id="ARBA00004196"/>
    </source>
</evidence>
<evidence type="ECO:0000256" key="6">
    <source>
        <dbReference type="SAM" id="Phobius"/>
    </source>
</evidence>
<feature type="transmembrane region" description="Helical" evidence="6">
    <location>
        <begin position="151"/>
        <end position="172"/>
    </location>
</feature>
<evidence type="ECO:0000313" key="9">
    <source>
        <dbReference type="EMBL" id="GAA4239646.1"/>
    </source>
</evidence>
<dbReference type="PANTHER" id="PTHR34820">
    <property type="entry name" value="INNER MEMBRANE PROTEIN YEBZ"/>
    <property type="match status" value="1"/>
</dbReference>
<dbReference type="Gene3D" id="2.60.40.1220">
    <property type="match status" value="1"/>
</dbReference>
<organism evidence="9 10">
    <name type="scientific">Actinomadura meridiana</name>
    <dbReference type="NCBI Taxonomy" id="559626"/>
    <lineage>
        <taxon>Bacteria</taxon>
        <taxon>Bacillati</taxon>
        <taxon>Actinomycetota</taxon>
        <taxon>Actinomycetes</taxon>
        <taxon>Streptosporangiales</taxon>
        <taxon>Thermomonosporaceae</taxon>
        <taxon>Actinomadura</taxon>
    </lineage>
</organism>
<evidence type="ECO:0000256" key="7">
    <source>
        <dbReference type="SAM" id="SignalP"/>
    </source>
</evidence>
<keyword evidence="6" id="KW-0472">Membrane</keyword>
<dbReference type="InterPro" id="IPR032694">
    <property type="entry name" value="CopC/D"/>
</dbReference>
<evidence type="ECO:0000313" key="10">
    <source>
        <dbReference type="Proteomes" id="UP001501710"/>
    </source>
</evidence>
<proteinExistence type="predicted"/>
<keyword evidence="3 7" id="KW-0732">Signal</keyword>
<keyword evidence="10" id="KW-1185">Reference proteome</keyword>
<feature type="chain" id="PRO_5045864498" evidence="7">
    <location>
        <begin position="31"/>
        <end position="180"/>
    </location>
</feature>
<protein>
    <submittedName>
        <fullName evidence="9">Copper resistance protein CopC</fullName>
    </submittedName>
</protein>
<dbReference type="InterPro" id="IPR014755">
    <property type="entry name" value="Cu-Rt/internalin_Ig-like"/>
</dbReference>
<keyword evidence="6" id="KW-1133">Transmembrane helix</keyword>
<feature type="signal peptide" evidence="7">
    <location>
        <begin position="1"/>
        <end position="30"/>
    </location>
</feature>
<dbReference type="InterPro" id="IPR014756">
    <property type="entry name" value="Ig_E-set"/>
</dbReference>
<dbReference type="RefSeq" id="WP_344903667.1">
    <property type="nucleotide sequence ID" value="NZ_BAABAS010000021.1"/>
</dbReference>
<dbReference type="EMBL" id="BAABAS010000021">
    <property type="protein sequence ID" value="GAA4239646.1"/>
    <property type="molecule type" value="Genomic_DNA"/>
</dbReference>
<evidence type="ECO:0000256" key="5">
    <source>
        <dbReference type="SAM" id="MobiDB-lite"/>
    </source>
</evidence>
<gene>
    <name evidence="9" type="ORF">GCM10022254_60550</name>
</gene>
<feature type="region of interest" description="Disordered" evidence="5">
    <location>
        <begin position="125"/>
        <end position="146"/>
    </location>
</feature>
<evidence type="ECO:0000259" key="8">
    <source>
        <dbReference type="Pfam" id="PF04234"/>
    </source>
</evidence>
<dbReference type="Proteomes" id="UP001501710">
    <property type="component" value="Unassembled WGS sequence"/>
</dbReference>
<sequence length="180" mass="18294">MIRVARRVAAGALAVGTVLAIFAPPASAHAALTDANPKKDSSIASPSQVVLTYSDPIRLPRVILTDASGKERQVGAPQAVDNKVTQQVGGTLPNGKYTVGWRVVSADGHPVSGTYTFTVTGSSDAAAQPAAPAPTQTGTASTEDSDDGSSGWLWIGLITLVVVVAGGAVALMRRSTSSKN</sequence>